<dbReference type="Gene3D" id="3.80.10.10">
    <property type="entry name" value="Ribonuclease Inhibitor"/>
    <property type="match status" value="2"/>
</dbReference>
<keyword evidence="3" id="KW-0206">Cytoskeleton</keyword>
<dbReference type="EMBL" id="JAROKS010000015">
    <property type="protein sequence ID" value="KAK1796199.1"/>
    <property type="molecule type" value="Genomic_DNA"/>
</dbReference>
<dbReference type="GO" id="GO:0007018">
    <property type="term" value="P:microtubule-based movement"/>
    <property type="evidence" value="ECO:0007669"/>
    <property type="project" value="TreeGrafter"/>
</dbReference>
<dbReference type="PANTHER" id="PTHR24107">
    <property type="entry name" value="YNEIN REGULATORY COMPLEX SUBUNIT 5"/>
    <property type="match status" value="1"/>
</dbReference>
<organism evidence="5 6">
    <name type="scientific">Electrophorus voltai</name>
    <dbReference type="NCBI Taxonomy" id="2609070"/>
    <lineage>
        <taxon>Eukaryota</taxon>
        <taxon>Metazoa</taxon>
        <taxon>Chordata</taxon>
        <taxon>Craniata</taxon>
        <taxon>Vertebrata</taxon>
        <taxon>Euteleostomi</taxon>
        <taxon>Actinopterygii</taxon>
        <taxon>Neopterygii</taxon>
        <taxon>Teleostei</taxon>
        <taxon>Ostariophysi</taxon>
        <taxon>Gymnotiformes</taxon>
        <taxon>Gymnotoidei</taxon>
        <taxon>Gymnotidae</taxon>
        <taxon>Electrophorus</taxon>
    </lineage>
</organism>
<evidence type="ECO:0008006" key="7">
    <source>
        <dbReference type="Google" id="ProtNLM"/>
    </source>
</evidence>
<dbReference type="SUPFAM" id="SSF52047">
    <property type="entry name" value="RNI-like"/>
    <property type="match status" value="1"/>
</dbReference>
<feature type="non-terminal residue" evidence="5">
    <location>
        <position position="1"/>
    </location>
</feature>
<name>A0AAD8ZBE1_9TELE</name>
<dbReference type="InterPro" id="IPR032675">
    <property type="entry name" value="LRR_dom_sf"/>
</dbReference>
<sequence length="458" mass="51247">AVMNLTKGKYPARINRQTSTFNSAADPRKMRRIIAEDPEWSLAVVPLLANLCLQNIVKNFKEKPIFDELLPGHKAFVLEKLSTSLSLSVTANLISDEAYWKRCCESRWGLSDVSEYGHSWKRMLFERHLENIIELFIPDVTDPKSVLDVVPQCRNYVRRLKISQLLPPIREPPKFEEDDSSDSASDMGHEGPSMDHFDFSILLDKLTNLEELQLVYGVKGCGMNFEWNLFEFTFRDCESLAKALKSCKSLKVLRIQQSKVDDDKCRVLVSSLLDHPSLLELDLSHNLIGDRGARAIGKLLGRSHLKRLAIYNNQIRGPGAQALSHALSKNPSLVALNLRLNRLADEGGQAVAQALLKNQNLVSLHLGANEMTEPTATAMANALVHNSTLRNLSLACNRLGVDGGKVLEEGMSHNSSLVECDIRLTDMSLENEYCIGQILRTNQSRACRRQTQDTGATQ</sequence>
<dbReference type="AlphaFoldDB" id="A0AAD8ZBE1"/>
<comment type="subcellular location">
    <subcellularLocation>
        <location evidence="1">Cytoplasm</location>
        <location evidence="1">Cytoskeleton</location>
    </subcellularLocation>
</comment>
<protein>
    <recommendedName>
        <fullName evidence="7">T-complex-associated-testis-expressed 1</fullName>
    </recommendedName>
</protein>
<evidence type="ECO:0000313" key="6">
    <source>
        <dbReference type="Proteomes" id="UP001239994"/>
    </source>
</evidence>
<evidence type="ECO:0000256" key="4">
    <source>
        <dbReference type="SAM" id="MobiDB-lite"/>
    </source>
</evidence>
<dbReference type="Proteomes" id="UP001239994">
    <property type="component" value="Unassembled WGS sequence"/>
</dbReference>
<evidence type="ECO:0000256" key="1">
    <source>
        <dbReference type="ARBA" id="ARBA00004245"/>
    </source>
</evidence>
<dbReference type="InterPro" id="IPR052410">
    <property type="entry name" value="DRC5"/>
</dbReference>
<feature type="region of interest" description="Disordered" evidence="4">
    <location>
        <begin position="170"/>
        <end position="189"/>
    </location>
</feature>
<keyword evidence="2" id="KW-0963">Cytoplasm</keyword>
<proteinExistence type="predicted"/>
<dbReference type="Pfam" id="PF13516">
    <property type="entry name" value="LRR_6"/>
    <property type="match status" value="4"/>
</dbReference>
<dbReference type="PANTHER" id="PTHR24107:SF27">
    <property type="entry name" value="DYNEIN REGULATORY COMPLEX SUBUNIT 5"/>
    <property type="match status" value="1"/>
</dbReference>
<dbReference type="InterPro" id="IPR001611">
    <property type="entry name" value="Leu-rich_rpt"/>
</dbReference>
<reference evidence="5" key="1">
    <citation type="submission" date="2023-03" db="EMBL/GenBank/DDBJ databases">
        <title>Electrophorus voltai genome.</title>
        <authorList>
            <person name="Bian C."/>
        </authorList>
    </citation>
    <scope>NUCLEOTIDE SEQUENCE</scope>
    <source>
        <strain evidence="5">CB-2022</strain>
        <tissue evidence="5">Muscle</tissue>
    </source>
</reference>
<evidence type="ECO:0000256" key="2">
    <source>
        <dbReference type="ARBA" id="ARBA00022490"/>
    </source>
</evidence>
<accession>A0AAD8ZBE1</accession>
<keyword evidence="6" id="KW-1185">Reference proteome</keyword>
<comment type="caution">
    <text evidence="5">The sequence shown here is derived from an EMBL/GenBank/DDBJ whole genome shotgun (WGS) entry which is preliminary data.</text>
</comment>
<evidence type="ECO:0000313" key="5">
    <source>
        <dbReference type="EMBL" id="KAK1796199.1"/>
    </source>
</evidence>
<gene>
    <name evidence="5" type="ORF">P4O66_009278</name>
</gene>
<dbReference type="GO" id="GO:0005856">
    <property type="term" value="C:cytoskeleton"/>
    <property type="evidence" value="ECO:0007669"/>
    <property type="project" value="UniProtKB-SubCell"/>
</dbReference>
<evidence type="ECO:0000256" key="3">
    <source>
        <dbReference type="ARBA" id="ARBA00023212"/>
    </source>
</evidence>
<dbReference type="SMART" id="SM00368">
    <property type="entry name" value="LRR_RI"/>
    <property type="match status" value="6"/>
</dbReference>